<dbReference type="Gene3D" id="3.80.10.10">
    <property type="entry name" value="Ribonuclease Inhibitor"/>
    <property type="match status" value="1"/>
</dbReference>
<protein>
    <recommendedName>
        <fullName evidence="3">F-box domain-containing protein</fullName>
    </recommendedName>
</protein>
<dbReference type="Proteomes" id="UP000054270">
    <property type="component" value="Unassembled WGS sequence"/>
</dbReference>
<proteinExistence type="predicted"/>
<gene>
    <name evidence="1" type="ORF">HYPSUDRAFT_198937</name>
</gene>
<dbReference type="SUPFAM" id="SSF52047">
    <property type="entry name" value="RNI-like"/>
    <property type="match status" value="1"/>
</dbReference>
<dbReference type="OrthoDB" id="3037650at2759"/>
<dbReference type="InterPro" id="IPR032675">
    <property type="entry name" value="LRR_dom_sf"/>
</dbReference>
<reference evidence="2" key="1">
    <citation type="submission" date="2014-04" db="EMBL/GenBank/DDBJ databases">
        <title>Evolutionary Origins and Diversification of the Mycorrhizal Mutualists.</title>
        <authorList>
            <consortium name="DOE Joint Genome Institute"/>
            <consortium name="Mycorrhizal Genomics Consortium"/>
            <person name="Kohler A."/>
            <person name="Kuo A."/>
            <person name="Nagy L.G."/>
            <person name="Floudas D."/>
            <person name="Copeland A."/>
            <person name="Barry K.W."/>
            <person name="Cichocki N."/>
            <person name="Veneault-Fourrey C."/>
            <person name="LaButti K."/>
            <person name="Lindquist E.A."/>
            <person name="Lipzen A."/>
            <person name="Lundell T."/>
            <person name="Morin E."/>
            <person name="Murat C."/>
            <person name="Riley R."/>
            <person name="Ohm R."/>
            <person name="Sun H."/>
            <person name="Tunlid A."/>
            <person name="Henrissat B."/>
            <person name="Grigoriev I.V."/>
            <person name="Hibbett D.S."/>
            <person name="Martin F."/>
        </authorList>
    </citation>
    <scope>NUCLEOTIDE SEQUENCE [LARGE SCALE GENOMIC DNA]</scope>
    <source>
        <strain evidence="2">FD-334 SS-4</strain>
    </source>
</reference>
<dbReference type="EMBL" id="KN817527">
    <property type="protein sequence ID" value="KJA26685.1"/>
    <property type="molecule type" value="Genomic_DNA"/>
</dbReference>
<organism evidence="1 2">
    <name type="scientific">Hypholoma sublateritium (strain FD-334 SS-4)</name>
    <dbReference type="NCBI Taxonomy" id="945553"/>
    <lineage>
        <taxon>Eukaryota</taxon>
        <taxon>Fungi</taxon>
        <taxon>Dikarya</taxon>
        <taxon>Basidiomycota</taxon>
        <taxon>Agaricomycotina</taxon>
        <taxon>Agaricomycetes</taxon>
        <taxon>Agaricomycetidae</taxon>
        <taxon>Agaricales</taxon>
        <taxon>Agaricineae</taxon>
        <taxon>Strophariaceae</taxon>
        <taxon>Hypholoma</taxon>
    </lineage>
</organism>
<dbReference type="AlphaFoldDB" id="A0A0D2Q595"/>
<evidence type="ECO:0008006" key="3">
    <source>
        <dbReference type="Google" id="ProtNLM"/>
    </source>
</evidence>
<keyword evidence="2" id="KW-1185">Reference proteome</keyword>
<name>A0A0D2Q595_HYPSF</name>
<sequence>MENLPAELLAHICSFLERSVLADFALTAKSYLAHARWQLYTAVTLRSDHLFSSETFRLLLDNPQLSKRTVSLAIDTDPDWETHDFITADDNTWIEPNIFKLMGGLRTLRFRRSPCVSRDGNTVNFLDILNIVYEHCANLTELTVMELEWSPVDPRAFTGKLHDRPPLRKVVYSSLRSSGIDWTLVVYSIFSPTTSITHLDLLIGGNADNFSALETVSFTSLLTLYLRDIPAQGTPHMGRFLAAHPTIKHLFLVDVDPFTPTTATGLGILPALVSIQAQPVVLTSLSSGCERIRQVSVLILDLAGVVEVVRDIAAMLHFVGGFPELLHCSIMQVISAEVLDVITLIAQESNQLTYWTGGFYCHETREVVKISRAFAAFPDLQRLDIFEWTYSATTPTKKQIAKGLTSLAHDNANLACICLFMDQLPTNEIVRVYNVRHHPKAAVREVYACTEGGPYLRERRCVDLAAMSLDMIALSEW</sequence>
<dbReference type="STRING" id="945553.A0A0D2Q595"/>
<evidence type="ECO:0000313" key="1">
    <source>
        <dbReference type="EMBL" id="KJA26685.1"/>
    </source>
</evidence>
<accession>A0A0D2Q595</accession>
<evidence type="ECO:0000313" key="2">
    <source>
        <dbReference type="Proteomes" id="UP000054270"/>
    </source>
</evidence>